<dbReference type="Pfam" id="PF23084">
    <property type="entry name" value="KH_PARP14_1"/>
    <property type="match status" value="1"/>
</dbReference>
<protein>
    <submittedName>
        <fullName evidence="5">Poly [ADP-ribose] polymerase 14</fullName>
    </submittedName>
</protein>
<comment type="caution">
    <text evidence="5">The sequence shown here is derived from an EMBL/GenBank/DDBJ whole genome shotgun (WGS) entry which is preliminary data.</text>
</comment>
<feature type="domain" description="RRM" evidence="4">
    <location>
        <begin position="216"/>
        <end position="288"/>
    </location>
</feature>
<evidence type="ECO:0000256" key="2">
    <source>
        <dbReference type="ARBA" id="ARBA00023242"/>
    </source>
</evidence>
<dbReference type="GO" id="GO:0010468">
    <property type="term" value="P:regulation of gene expression"/>
    <property type="evidence" value="ECO:0007669"/>
    <property type="project" value="TreeGrafter"/>
</dbReference>
<dbReference type="Proteomes" id="UP000242188">
    <property type="component" value="Unassembled WGS sequence"/>
</dbReference>
<dbReference type="EMBL" id="NEDP02003777">
    <property type="protein sequence ID" value="OWF47751.1"/>
    <property type="molecule type" value="Genomic_DNA"/>
</dbReference>
<accession>A0A210QGK8</accession>
<dbReference type="InterPro" id="IPR035979">
    <property type="entry name" value="RBD_domain_sf"/>
</dbReference>
<dbReference type="InterPro" id="IPR057044">
    <property type="entry name" value="PARP14_KH_1"/>
</dbReference>
<dbReference type="PANTHER" id="PTHR48033:SF10">
    <property type="entry name" value="RNA-BINDING PROTEIN SQUID"/>
    <property type="match status" value="1"/>
</dbReference>
<feature type="region of interest" description="Disordered" evidence="3">
    <location>
        <begin position="192"/>
        <end position="213"/>
    </location>
</feature>
<dbReference type="SUPFAM" id="SSF54928">
    <property type="entry name" value="RNA-binding domain, RBD"/>
    <property type="match status" value="1"/>
</dbReference>
<dbReference type="InterPro" id="IPR000504">
    <property type="entry name" value="RRM_dom"/>
</dbReference>
<dbReference type="AlphaFoldDB" id="A0A210QGK8"/>
<comment type="subcellular location">
    <subcellularLocation>
        <location evidence="1">Nucleus</location>
    </subcellularLocation>
</comment>
<reference evidence="5 6" key="1">
    <citation type="journal article" date="2017" name="Nat. Ecol. Evol.">
        <title>Scallop genome provides insights into evolution of bilaterian karyotype and development.</title>
        <authorList>
            <person name="Wang S."/>
            <person name="Zhang J."/>
            <person name="Jiao W."/>
            <person name="Li J."/>
            <person name="Xun X."/>
            <person name="Sun Y."/>
            <person name="Guo X."/>
            <person name="Huan P."/>
            <person name="Dong B."/>
            <person name="Zhang L."/>
            <person name="Hu X."/>
            <person name="Sun X."/>
            <person name="Wang J."/>
            <person name="Zhao C."/>
            <person name="Wang Y."/>
            <person name="Wang D."/>
            <person name="Huang X."/>
            <person name="Wang R."/>
            <person name="Lv J."/>
            <person name="Li Y."/>
            <person name="Zhang Z."/>
            <person name="Liu B."/>
            <person name="Lu W."/>
            <person name="Hui Y."/>
            <person name="Liang J."/>
            <person name="Zhou Z."/>
            <person name="Hou R."/>
            <person name="Li X."/>
            <person name="Liu Y."/>
            <person name="Li H."/>
            <person name="Ning X."/>
            <person name="Lin Y."/>
            <person name="Zhao L."/>
            <person name="Xing Q."/>
            <person name="Dou J."/>
            <person name="Li Y."/>
            <person name="Mao J."/>
            <person name="Guo H."/>
            <person name="Dou H."/>
            <person name="Li T."/>
            <person name="Mu C."/>
            <person name="Jiang W."/>
            <person name="Fu Q."/>
            <person name="Fu X."/>
            <person name="Miao Y."/>
            <person name="Liu J."/>
            <person name="Yu Q."/>
            <person name="Li R."/>
            <person name="Liao H."/>
            <person name="Li X."/>
            <person name="Kong Y."/>
            <person name="Jiang Z."/>
            <person name="Chourrout D."/>
            <person name="Li R."/>
            <person name="Bao Z."/>
        </authorList>
    </citation>
    <scope>NUCLEOTIDE SEQUENCE [LARGE SCALE GENOMIC DNA]</scope>
    <source>
        <strain evidence="5 6">PY_sf001</strain>
    </source>
</reference>
<dbReference type="InterPro" id="IPR012677">
    <property type="entry name" value="Nucleotide-bd_a/b_plait_sf"/>
</dbReference>
<dbReference type="OrthoDB" id="6161426at2759"/>
<sequence>MASDNFRENLQPYCIAVEGFPADTNESQVRLVFTNCLKAESIAAGAQIQRTKWLMLFHDGAEVGALLKSGRIPLPNGVLEISPCVPCDIPTSWEKVDLQEKEEEEEKTEQLGMIKVTEISPKTTEDTLTDFFENRKRTGGGEIDEMDFRKESATAIITFKDPAVVKRVLQKLPFLLDKKQIKVELFVPESCNSGAMGKDSSEEETSDKEETKPSCTIEVRGMKETTSIDTIELYFESKKAAGKPFDIVKLDDSEREEGVIYITYETEDVVRAVVEREHKLEGVKLEVKQYIPPPPPKPRPLYPDKVLIKGKNPDTTQDGLENFLELKANVTPTHYLPGEEEDTVLVTFEKPPDFEKLELACKKKALDKHFLKVFRVPVSNCILVKGAGDKTSLMSTLLELYFENTRRSGGSDVTEVKDQGDGSYLVYFKDHTVIDGVCGRSHTVDNHTLDVKLYHELIRDSGEDGPKFKVPDVLVITDLDPRKIQFVQYSQPNKDGIEKQLTAQHTKIIWPEKLADPVKLVCLLTKDVKDCRNLAKAWTQTARKSLDMFLDVLLVFKHQILQDAWDGVMAQLKNMNISHPDDVVVALETVRFEIFVMGHKKFATELSQSLEKIIGEIADELDRKKKQVKETTSLMKHHQCKLSC</sequence>
<evidence type="ECO:0000313" key="5">
    <source>
        <dbReference type="EMBL" id="OWF47751.1"/>
    </source>
</evidence>
<dbReference type="PANTHER" id="PTHR48033">
    <property type="entry name" value="RNA-BINDING (RRM/RBD/RNP MOTIFS) FAMILY PROTEIN"/>
    <property type="match status" value="1"/>
</dbReference>
<evidence type="ECO:0000259" key="4">
    <source>
        <dbReference type="SMART" id="SM00360"/>
    </source>
</evidence>
<dbReference type="Pfam" id="PF23085">
    <property type="entry name" value="RRM_PARP14_3"/>
    <property type="match status" value="3"/>
</dbReference>
<keyword evidence="6" id="KW-1185">Reference proteome</keyword>
<evidence type="ECO:0000313" key="6">
    <source>
        <dbReference type="Proteomes" id="UP000242188"/>
    </source>
</evidence>
<dbReference type="Gene3D" id="3.30.70.330">
    <property type="match status" value="3"/>
</dbReference>
<keyword evidence="2" id="KW-0539">Nucleus</keyword>
<dbReference type="SMART" id="SM00360">
    <property type="entry name" value="RRM"/>
    <property type="match status" value="3"/>
</dbReference>
<gene>
    <name evidence="5" type="ORF">KP79_PYT17588</name>
</gene>
<organism evidence="5 6">
    <name type="scientific">Mizuhopecten yessoensis</name>
    <name type="common">Japanese scallop</name>
    <name type="synonym">Patinopecten yessoensis</name>
    <dbReference type="NCBI Taxonomy" id="6573"/>
    <lineage>
        <taxon>Eukaryota</taxon>
        <taxon>Metazoa</taxon>
        <taxon>Spiralia</taxon>
        <taxon>Lophotrochozoa</taxon>
        <taxon>Mollusca</taxon>
        <taxon>Bivalvia</taxon>
        <taxon>Autobranchia</taxon>
        <taxon>Pteriomorphia</taxon>
        <taxon>Pectinida</taxon>
        <taxon>Pectinoidea</taxon>
        <taxon>Pectinidae</taxon>
        <taxon>Mizuhopecten</taxon>
    </lineage>
</organism>
<dbReference type="InterPro" id="IPR034464">
    <property type="entry name" value="PAR10_RRM1_2"/>
</dbReference>
<evidence type="ECO:0000256" key="1">
    <source>
        <dbReference type="ARBA" id="ARBA00004123"/>
    </source>
</evidence>
<dbReference type="GO" id="GO:0003723">
    <property type="term" value="F:RNA binding"/>
    <property type="evidence" value="ECO:0007669"/>
    <property type="project" value="InterPro"/>
</dbReference>
<proteinExistence type="predicted"/>
<dbReference type="GO" id="GO:0000785">
    <property type="term" value="C:chromatin"/>
    <property type="evidence" value="ECO:0007669"/>
    <property type="project" value="TreeGrafter"/>
</dbReference>
<feature type="domain" description="RRM" evidence="4">
    <location>
        <begin position="305"/>
        <end position="374"/>
    </location>
</feature>
<evidence type="ECO:0000256" key="3">
    <source>
        <dbReference type="SAM" id="MobiDB-lite"/>
    </source>
</evidence>
<dbReference type="CDD" id="cd12547">
    <property type="entry name" value="RRM1_2_PAR10"/>
    <property type="match status" value="1"/>
</dbReference>
<dbReference type="GO" id="GO:0005654">
    <property type="term" value="C:nucleoplasm"/>
    <property type="evidence" value="ECO:0007669"/>
    <property type="project" value="TreeGrafter"/>
</dbReference>
<feature type="domain" description="RRM" evidence="4">
    <location>
        <begin position="113"/>
        <end position="184"/>
    </location>
</feature>
<name>A0A210QGK8_MIZYE</name>